<gene>
    <name evidence="2" type="ORF">AQPE_4211</name>
</gene>
<name>A0A5K7SEL5_9BACT</name>
<evidence type="ECO:0000313" key="2">
    <source>
        <dbReference type="EMBL" id="BBE20020.1"/>
    </source>
</evidence>
<organism evidence="2 3">
    <name type="scientific">Aquipluma nitroreducens</name>
    <dbReference type="NCBI Taxonomy" id="2010828"/>
    <lineage>
        <taxon>Bacteria</taxon>
        <taxon>Pseudomonadati</taxon>
        <taxon>Bacteroidota</taxon>
        <taxon>Bacteroidia</taxon>
        <taxon>Marinilabiliales</taxon>
        <taxon>Prolixibacteraceae</taxon>
        <taxon>Aquipluma</taxon>
    </lineage>
</organism>
<dbReference type="PANTHER" id="PTHR43465:SF2">
    <property type="entry name" value="DUF1680 DOMAIN PROTEIN (AFU_ORTHOLOGUE AFUA_1G08910)"/>
    <property type="match status" value="1"/>
</dbReference>
<dbReference type="RefSeq" id="WP_318348218.1">
    <property type="nucleotide sequence ID" value="NZ_AP018694.1"/>
</dbReference>
<dbReference type="PROSITE" id="PS51257">
    <property type="entry name" value="PROKAR_LIPOPROTEIN"/>
    <property type="match status" value="1"/>
</dbReference>
<dbReference type="EMBL" id="AP018694">
    <property type="protein sequence ID" value="BBE20020.1"/>
    <property type="molecule type" value="Genomic_DNA"/>
</dbReference>
<proteinExistence type="predicted"/>
<protein>
    <recommendedName>
        <fullName evidence="1">Non-reducing end beta-L-arabinofuranosidase-like GH127 middle domain-containing protein</fullName>
    </recommendedName>
</protein>
<keyword evidence="3" id="KW-1185">Reference proteome</keyword>
<dbReference type="InterPro" id="IPR049174">
    <property type="entry name" value="Beta-AFase-like"/>
</dbReference>
<sequence length="264" mass="29397">MKSMRISAIIGIAVFIVSCANVDRGLNVINSVSFPTKNITLDNSVTQRLLTDSAANISGQNPLTAKLDEMISMAESLRKNQSDSVWNALSANWYDFGKGDVSILSADTLSNSEASAILSKWVDLNITLLKLSGEVKFGDAIEDLLYKFPRLVLTEAQLKSIIYTHIDDQIFINVIGSSNFNYQHTTGGNVKFTQQADYPLGNEMILTCEVGDVRYMDVFIRIPSWAVNPTVTHGNVKYVARPGEYCEIYRKWNNGDEIQVRLKN</sequence>
<dbReference type="Pfam" id="PF20736">
    <property type="entry name" value="Glyco_hydro127M"/>
    <property type="match status" value="1"/>
</dbReference>
<dbReference type="KEGG" id="anf:AQPE_4211"/>
<dbReference type="Proteomes" id="UP001193389">
    <property type="component" value="Chromosome"/>
</dbReference>
<dbReference type="InterPro" id="IPR049046">
    <property type="entry name" value="Beta-AFase-like_GH127_middle"/>
</dbReference>
<accession>A0A5K7SEL5</accession>
<evidence type="ECO:0000313" key="3">
    <source>
        <dbReference type="Proteomes" id="UP001193389"/>
    </source>
</evidence>
<dbReference type="PANTHER" id="PTHR43465">
    <property type="entry name" value="DUF1680 DOMAIN PROTEIN (AFU_ORTHOLOGUE AFUA_1G08910)"/>
    <property type="match status" value="1"/>
</dbReference>
<evidence type="ECO:0000259" key="1">
    <source>
        <dbReference type="Pfam" id="PF20736"/>
    </source>
</evidence>
<feature type="domain" description="Non-reducing end beta-L-arabinofuranosidase-like GH127 middle" evidence="1">
    <location>
        <begin position="170"/>
        <end position="262"/>
    </location>
</feature>
<reference evidence="2" key="1">
    <citation type="journal article" date="2020" name="Int. J. Syst. Evol. Microbiol.">
        <title>Aquipluma nitroreducens gen. nov. sp. nov., a novel facultatively anaerobic bacterium isolated from a freshwater lake.</title>
        <authorList>
            <person name="Watanabe M."/>
            <person name="Kojima H."/>
            <person name="Fukui M."/>
        </authorList>
    </citation>
    <scope>NUCLEOTIDE SEQUENCE</scope>
    <source>
        <strain evidence="2">MeG22</strain>
    </source>
</reference>
<dbReference type="AlphaFoldDB" id="A0A5K7SEL5"/>